<dbReference type="PANTHER" id="PTHR42880">
    <property type="entry name" value="HOMOCITRATE SYNTHASE"/>
    <property type="match status" value="1"/>
</dbReference>
<evidence type="ECO:0000256" key="5">
    <source>
        <dbReference type="ARBA" id="ARBA00022679"/>
    </source>
</evidence>
<reference evidence="9 10" key="1">
    <citation type="submission" date="2018-09" db="EMBL/GenBank/DDBJ databases">
        <title>Metagenome Assembled Genomes from an Advanced Water Purification Facility.</title>
        <authorList>
            <person name="Stamps B.W."/>
            <person name="Spear J.R."/>
        </authorList>
    </citation>
    <scope>NUCLEOTIDE SEQUENCE [LARGE SCALE GENOMIC DNA]</scope>
    <source>
        <strain evidence="9">Bin_27_1</strain>
    </source>
</reference>
<evidence type="ECO:0000256" key="4">
    <source>
        <dbReference type="ARBA" id="ARBA00020735"/>
    </source>
</evidence>
<dbReference type="SUPFAM" id="SSF51569">
    <property type="entry name" value="Aldolase"/>
    <property type="match status" value="1"/>
</dbReference>
<evidence type="ECO:0000259" key="8">
    <source>
        <dbReference type="PROSITE" id="PS50991"/>
    </source>
</evidence>
<evidence type="ECO:0000313" key="10">
    <source>
        <dbReference type="Proteomes" id="UP000321192"/>
    </source>
</evidence>
<sequence>MQRVSVIDATLREGNQGAGVQFSVEQSVHIAHMLDALRVDMIECGHPYASALERERVQALAAAGLRAPLLSHARARVEDIQAVKDCGAHWVGIFCGINRVSRLTRLSDRSTDSVIDLIRRSIALAKSLGLQVRYTVEDGSRTPLDLVVHVLQAAVAEGADRVCYADTLGAMTPTEFGLAVRSVRAALPNTDLEVHIHDDRGFAMANAWAAIEAGANWISTSVNGVGERCGITDLALLLANLDLAGSRPLIDATVLQQLARYVGAVTRSQPDDRRPIVGRNAFTHTARLHARAVQRTPLAYAVFDARRMGRELRIAEPAARPSLDEMLVSPQVICATELKFHRPGPGSRYVMIDERFVKDARQYCIVRDIPHQKQPAAGHVDPHRHSCDSLFLFLGHGEGLTGLTVEVLLDREQRTVQSPAAMFIPAGAKHSYRVLGGSGLYINHVLAGDYNSSLLDVQGPGMESVDRDNPACERQRCEASTQRLSLLRSFVAKLAGRSQDSVTDYMDLIEDGAIDSIGMLELFEFIEELSGRPLNVDQVNLETLRTVRSIHDIFLQHLDTDDSATFNETLIK</sequence>
<dbReference type="InterPro" id="IPR009081">
    <property type="entry name" value="PP-bd_ACP"/>
</dbReference>
<dbReference type="EC" id="2.3.3.14" evidence="3"/>
<dbReference type="PANTHER" id="PTHR42880:SF1">
    <property type="entry name" value="ISOPROPYLMALATE_HOMOCITRATE_CITRAMALATE SYNTHASE FAMILY PROTEIN"/>
    <property type="match status" value="1"/>
</dbReference>
<dbReference type="InterPro" id="IPR000891">
    <property type="entry name" value="PYR_CT"/>
</dbReference>
<dbReference type="SUPFAM" id="SSF47336">
    <property type="entry name" value="ACP-like"/>
    <property type="match status" value="1"/>
</dbReference>
<accession>A0A5C7S469</accession>
<gene>
    <name evidence="9" type="ORF">E6Q80_22820</name>
</gene>
<comment type="catalytic activity">
    <reaction evidence="6">
        <text>acetyl-CoA + 2-oxoglutarate + H2O = (2R)-homocitrate + CoA + H(+)</text>
        <dbReference type="Rhea" id="RHEA:12929"/>
        <dbReference type="ChEBI" id="CHEBI:15377"/>
        <dbReference type="ChEBI" id="CHEBI:15378"/>
        <dbReference type="ChEBI" id="CHEBI:16810"/>
        <dbReference type="ChEBI" id="CHEBI:57287"/>
        <dbReference type="ChEBI" id="CHEBI:57288"/>
        <dbReference type="ChEBI" id="CHEBI:58884"/>
        <dbReference type="EC" id="2.3.3.14"/>
    </reaction>
</comment>
<comment type="function">
    <text evidence="1">This protein is a Fe-Mo-cofactor biosynthetic component.</text>
</comment>
<name>A0A5C7S469_THASP</name>
<proteinExistence type="inferred from homology"/>
<evidence type="ECO:0000256" key="6">
    <source>
        <dbReference type="ARBA" id="ARBA00048019"/>
    </source>
</evidence>
<dbReference type="Gene3D" id="1.10.1200.10">
    <property type="entry name" value="ACP-like"/>
    <property type="match status" value="1"/>
</dbReference>
<dbReference type="InterPro" id="IPR013785">
    <property type="entry name" value="Aldolase_TIM"/>
</dbReference>
<dbReference type="InterPro" id="IPR002034">
    <property type="entry name" value="AIPM/Hcit_synth_CS"/>
</dbReference>
<comment type="similarity">
    <text evidence="2">Belongs to the alpha-IPM synthase/homocitrate synthase family.</text>
</comment>
<dbReference type="Pfam" id="PF00682">
    <property type="entry name" value="HMGL-like"/>
    <property type="match status" value="1"/>
</dbReference>
<comment type="caution">
    <text evidence="9">The sequence shown here is derived from an EMBL/GenBank/DDBJ whole genome shotgun (WGS) entry which is preliminary data.</text>
</comment>
<feature type="domain" description="Carrier" evidence="7">
    <location>
        <begin position="478"/>
        <end position="558"/>
    </location>
</feature>
<evidence type="ECO:0000256" key="1">
    <source>
        <dbReference type="ARBA" id="ARBA00003050"/>
    </source>
</evidence>
<evidence type="ECO:0000259" key="7">
    <source>
        <dbReference type="PROSITE" id="PS50075"/>
    </source>
</evidence>
<evidence type="ECO:0000313" key="9">
    <source>
        <dbReference type="EMBL" id="TXH78380.1"/>
    </source>
</evidence>
<dbReference type="InterPro" id="IPR036736">
    <property type="entry name" value="ACP-like_sf"/>
</dbReference>
<protein>
    <recommendedName>
        <fullName evidence="4">Homocitrate synthase</fullName>
        <ecNumber evidence="3">2.3.3.14</ecNumber>
    </recommendedName>
</protein>
<evidence type="ECO:0000256" key="3">
    <source>
        <dbReference type="ARBA" id="ARBA00012974"/>
    </source>
</evidence>
<dbReference type="AlphaFoldDB" id="A0A5C7S469"/>
<dbReference type="GO" id="GO:0019752">
    <property type="term" value="P:carboxylic acid metabolic process"/>
    <property type="evidence" value="ECO:0007669"/>
    <property type="project" value="InterPro"/>
</dbReference>
<evidence type="ECO:0000256" key="2">
    <source>
        <dbReference type="ARBA" id="ARBA00006154"/>
    </source>
</evidence>
<dbReference type="EMBL" id="SSFD01000392">
    <property type="protein sequence ID" value="TXH78380.1"/>
    <property type="molecule type" value="Genomic_DNA"/>
</dbReference>
<dbReference type="RefSeq" id="WP_276662637.1">
    <property type="nucleotide sequence ID" value="NZ_SSFD01000392.1"/>
</dbReference>
<dbReference type="PROSITE" id="PS50075">
    <property type="entry name" value="CARRIER"/>
    <property type="match status" value="1"/>
</dbReference>
<dbReference type="PROSITE" id="PS00816">
    <property type="entry name" value="AIPM_HOMOCIT_SYNTH_2"/>
    <property type="match status" value="1"/>
</dbReference>
<dbReference type="GO" id="GO:0004410">
    <property type="term" value="F:homocitrate synthase activity"/>
    <property type="evidence" value="ECO:0007669"/>
    <property type="project" value="UniProtKB-EC"/>
</dbReference>
<dbReference type="Proteomes" id="UP000321192">
    <property type="component" value="Unassembled WGS sequence"/>
</dbReference>
<dbReference type="Gene3D" id="3.20.20.70">
    <property type="entry name" value="Aldolase class I"/>
    <property type="match status" value="1"/>
</dbReference>
<dbReference type="PROSITE" id="PS50991">
    <property type="entry name" value="PYR_CT"/>
    <property type="match status" value="1"/>
</dbReference>
<keyword evidence="5" id="KW-0808">Transferase</keyword>
<feature type="domain" description="Pyruvate carboxyltransferase" evidence="8">
    <location>
        <begin position="4"/>
        <end position="256"/>
    </location>
</feature>
<organism evidence="9 10">
    <name type="scientific">Thauera aminoaromatica</name>
    <dbReference type="NCBI Taxonomy" id="164330"/>
    <lineage>
        <taxon>Bacteria</taxon>
        <taxon>Pseudomonadati</taxon>
        <taxon>Pseudomonadota</taxon>
        <taxon>Betaproteobacteria</taxon>
        <taxon>Rhodocyclales</taxon>
        <taxon>Zoogloeaceae</taxon>
        <taxon>Thauera</taxon>
    </lineage>
</organism>